<dbReference type="PANTHER" id="PTHR13847">
    <property type="entry name" value="SARCOSINE DEHYDROGENASE-RELATED"/>
    <property type="match status" value="1"/>
</dbReference>
<accession>A0ABP6XFV5</accession>
<evidence type="ECO:0000256" key="1">
    <source>
        <dbReference type="ARBA" id="ARBA00023002"/>
    </source>
</evidence>
<dbReference type="SUPFAM" id="SSF51905">
    <property type="entry name" value="FAD/NAD(P)-binding domain"/>
    <property type="match status" value="1"/>
</dbReference>
<evidence type="ECO:0000313" key="4">
    <source>
        <dbReference type="Proteomes" id="UP001500767"/>
    </source>
</evidence>
<keyword evidence="1" id="KW-0560">Oxidoreductase</keyword>
<dbReference type="Proteomes" id="UP001500767">
    <property type="component" value="Unassembled WGS sequence"/>
</dbReference>
<protein>
    <submittedName>
        <fullName evidence="3">FAD-binding oxidoreductase</fullName>
    </submittedName>
</protein>
<dbReference type="InterPro" id="IPR036188">
    <property type="entry name" value="FAD/NAD-bd_sf"/>
</dbReference>
<proteinExistence type="predicted"/>
<evidence type="ECO:0000259" key="2">
    <source>
        <dbReference type="Pfam" id="PF01266"/>
    </source>
</evidence>
<gene>
    <name evidence="3" type="ORF">GCM10022197_23280</name>
</gene>
<dbReference type="RefSeq" id="WP_204910533.1">
    <property type="nucleotide sequence ID" value="NZ_BAAAYR010000002.1"/>
</dbReference>
<organism evidence="3 4">
    <name type="scientific">Microlunatus spumicola</name>
    <dbReference type="NCBI Taxonomy" id="81499"/>
    <lineage>
        <taxon>Bacteria</taxon>
        <taxon>Bacillati</taxon>
        <taxon>Actinomycetota</taxon>
        <taxon>Actinomycetes</taxon>
        <taxon>Propionibacteriales</taxon>
        <taxon>Propionibacteriaceae</taxon>
        <taxon>Microlunatus</taxon>
    </lineage>
</organism>
<sequence length="374" mass="38031">MSAAMRVGVVGGGVLGVSVATHLARAGASVVLVSDGPLTSSASGRSLSWLNSSGRRSDAYHRLRMAGIDRYRTLSTHHRDADWLRFDGGVTWNAPGEGEALLATHAHESAIGYDSVLLTRAQVAGRFPAIDAAAVAPEGAIWNPGEGWVDLPSLVAVLVEELRAYGGEVVTGAGAATLEVGDDGVTGVRTVHRRWSVDAAVLATGAGVPQAAAELGVVIPEATPLALLVRTGPVATALRPALNTPRAAVRPAPGGTLCVDADWVTSSIVGDEADGWSAPDDVVAELLAEGSRLLAGHPVLRPASVGIGHKPIPADGEPVVGALPGVPGAHVVFTHSGATLGLILGELLARQVLSGEQPALLAPFTPARFAPALV</sequence>
<dbReference type="PRINTS" id="PR00411">
    <property type="entry name" value="PNDRDTASEI"/>
</dbReference>
<evidence type="ECO:0000313" key="3">
    <source>
        <dbReference type="EMBL" id="GAA3566634.1"/>
    </source>
</evidence>
<reference evidence="4" key="1">
    <citation type="journal article" date="2019" name="Int. J. Syst. Evol. Microbiol.">
        <title>The Global Catalogue of Microorganisms (GCM) 10K type strain sequencing project: providing services to taxonomists for standard genome sequencing and annotation.</title>
        <authorList>
            <consortium name="The Broad Institute Genomics Platform"/>
            <consortium name="The Broad Institute Genome Sequencing Center for Infectious Disease"/>
            <person name="Wu L."/>
            <person name="Ma J."/>
        </authorList>
    </citation>
    <scope>NUCLEOTIDE SEQUENCE [LARGE SCALE GENOMIC DNA]</scope>
    <source>
        <strain evidence="4">JCM 16540</strain>
    </source>
</reference>
<dbReference type="Gene3D" id="3.50.50.60">
    <property type="entry name" value="FAD/NAD(P)-binding domain"/>
    <property type="match status" value="1"/>
</dbReference>
<dbReference type="InterPro" id="IPR006076">
    <property type="entry name" value="FAD-dep_OxRdtase"/>
</dbReference>
<dbReference type="EMBL" id="BAAAYR010000002">
    <property type="protein sequence ID" value="GAA3566634.1"/>
    <property type="molecule type" value="Genomic_DNA"/>
</dbReference>
<name>A0ABP6XFV5_9ACTN</name>
<dbReference type="Pfam" id="PF01266">
    <property type="entry name" value="DAO"/>
    <property type="match status" value="1"/>
</dbReference>
<comment type="caution">
    <text evidence="3">The sequence shown here is derived from an EMBL/GenBank/DDBJ whole genome shotgun (WGS) entry which is preliminary data.</text>
</comment>
<feature type="domain" description="FAD dependent oxidoreductase" evidence="2">
    <location>
        <begin position="7"/>
        <end position="350"/>
    </location>
</feature>
<dbReference type="Gene3D" id="3.30.9.10">
    <property type="entry name" value="D-Amino Acid Oxidase, subunit A, domain 2"/>
    <property type="match status" value="1"/>
</dbReference>
<dbReference type="PANTHER" id="PTHR13847:SF289">
    <property type="entry name" value="GLYCINE OXIDASE"/>
    <property type="match status" value="1"/>
</dbReference>
<keyword evidence="4" id="KW-1185">Reference proteome</keyword>